<proteinExistence type="predicted"/>
<organism evidence="2">
    <name type="scientific">Myoviridae sp. ctKkB1</name>
    <dbReference type="NCBI Taxonomy" id="2825081"/>
    <lineage>
        <taxon>Viruses</taxon>
        <taxon>Duplodnaviria</taxon>
        <taxon>Heunggongvirae</taxon>
        <taxon>Uroviricota</taxon>
        <taxon>Caudoviricetes</taxon>
    </lineage>
</organism>
<accession>A0A8S5V495</accession>
<name>A0A8S5V495_9CAUD</name>
<evidence type="ECO:0000256" key="1">
    <source>
        <dbReference type="SAM" id="MobiDB-lite"/>
    </source>
</evidence>
<reference evidence="2" key="1">
    <citation type="journal article" date="2021" name="Proc. Natl. Acad. Sci. U.S.A.">
        <title>A Catalog of Tens of Thousands of Viruses from Human Metagenomes Reveals Hidden Associations with Chronic Diseases.</title>
        <authorList>
            <person name="Tisza M.J."/>
            <person name="Buck C.B."/>
        </authorList>
    </citation>
    <scope>NUCLEOTIDE SEQUENCE</scope>
    <source>
        <strain evidence="2">CtKkB1</strain>
    </source>
</reference>
<evidence type="ECO:0000313" key="2">
    <source>
        <dbReference type="EMBL" id="DAG01584.1"/>
    </source>
</evidence>
<feature type="compositionally biased region" description="Basic residues" evidence="1">
    <location>
        <begin position="23"/>
        <end position="33"/>
    </location>
</feature>
<feature type="region of interest" description="Disordered" evidence="1">
    <location>
        <begin position="1"/>
        <end position="33"/>
    </location>
</feature>
<sequence>MKQRSQFPKSLKRKYKAALSAPPKKKRALLQEG</sequence>
<dbReference type="EMBL" id="BK016195">
    <property type="protein sequence ID" value="DAG01584.1"/>
    <property type="molecule type" value="Genomic_DNA"/>
</dbReference>
<protein>
    <submittedName>
        <fullName evidence="2">Uncharacterized protein</fullName>
    </submittedName>
</protein>